<name>A0AAW1CQA6_9HEMI</name>
<accession>A0AAW1CQA6</accession>
<reference evidence="1 2" key="1">
    <citation type="submission" date="2022-12" db="EMBL/GenBank/DDBJ databases">
        <title>Chromosome-level genome assembly of true bugs.</title>
        <authorList>
            <person name="Ma L."/>
            <person name="Li H."/>
        </authorList>
    </citation>
    <scope>NUCLEOTIDE SEQUENCE [LARGE SCALE GENOMIC DNA]</scope>
    <source>
        <strain evidence="1">Lab_2022b</strain>
    </source>
</reference>
<dbReference type="AlphaFoldDB" id="A0AAW1CQA6"/>
<dbReference type="EMBL" id="JAPXFL010000011">
    <property type="protein sequence ID" value="KAK9499724.1"/>
    <property type="molecule type" value="Genomic_DNA"/>
</dbReference>
<proteinExistence type="predicted"/>
<gene>
    <name evidence="1" type="ORF">O3M35_002718</name>
</gene>
<evidence type="ECO:0000313" key="1">
    <source>
        <dbReference type="EMBL" id="KAK9499724.1"/>
    </source>
</evidence>
<evidence type="ECO:0000313" key="2">
    <source>
        <dbReference type="Proteomes" id="UP001461498"/>
    </source>
</evidence>
<dbReference type="Proteomes" id="UP001461498">
    <property type="component" value="Unassembled WGS sequence"/>
</dbReference>
<protein>
    <submittedName>
        <fullName evidence="1">Uncharacterized protein</fullName>
    </submittedName>
</protein>
<organism evidence="1 2">
    <name type="scientific">Rhynocoris fuscipes</name>
    <dbReference type="NCBI Taxonomy" id="488301"/>
    <lineage>
        <taxon>Eukaryota</taxon>
        <taxon>Metazoa</taxon>
        <taxon>Ecdysozoa</taxon>
        <taxon>Arthropoda</taxon>
        <taxon>Hexapoda</taxon>
        <taxon>Insecta</taxon>
        <taxon>Pterygota</taxon>
        <taxon>Neoptera</taxon>
        <taxon>Paraneoptera</taxon>
        <taxon>Hemiptera</taxon>
        <taxon>Heteroptera</taxon>
        <taxon>Panheteroptera</taxon>
        <taxon>Cimicomorpha</taxon>
        <taxon>Reduviidae</taxon>
        <taxon>Harpactorinae</taxon>
        <taxon>Harpactorini</taxon>
        <taxon>Rhynocoris</taxon>
    </lineage>
</organism>
<comment type="caution">
    <text evidence="1">The sequence shown here is derived from an EMBL/GenBank/DDBJ whole genome shotgun (WGS) entry which is preliminary data.</text>
</comment>
<sequence>MGLVEEFRRRCGGRVTAEHIVDCPLYGNRVVLQRRIGFHLGLDGWTLPLLLENKVPYEAFVSLQ</sequence>
<keyword evidence="2" id="KW-1185">Reference proteome</keyword>